<dbReference type="Pfam" id="PF12596">
    <property type="entry name" value="Tnp_P_element_C"/>
    <property type="match status" value="1"/>
</dbReference>
<organism evidence="2 3">
    <name type="scientific">Lasius platythorax</name>
    <dbReference type="NCBI Taxonomy" id="488582"/>
    <lineage>
        <taxon>Eukaryota</taxon>
        <taxon>Metazoa</taxon>
        <taxon>Ecdysozoa</taxon>
        <taxon>Arthropoda</taxon>
        <taxon>Hexapoda</taxon>
        <taxon>Insecta</taxon>
        <taxon>Pterygota</taxon>
        <taxon>Neoptera</taxon>
        <taxon>Endopterygota</taxon>
        <taxon>Hymenoptera</taxon>
        <taxon>Apocrita</taxon>
        <taxon>Aculeata</taxon>
        <taxon>Formicoidea</taxon>
        <taxon>Formicidae</taxon>
        <taxon>Formicinae</taxon>
        <taxon>Lasius</taxon>
        <taxon>Lasius</taxon>
    </lineage>
</organism>
<dbReference type="InterPro" id="IPR022242">
    <property type="entry name" value="TNP-like_C"/>
</dbReference>
<gene>
    <name evidence="2" type="ORF">LPLAT_LOCUS7299</name>
</gene>
<feature type="domain" description="Transposable element P transposase-like C-terminal" evidence="1">
    <location>
        <begin position="52"/>
        <end position="137"/>
    </location>
</feature>
<dbReference type="EMBL" id="OZ034826">
    <property type="protein sequence ID" value="CAL1681189.1"/>
    <property type="molecule type" value="Genomic_DNA"/>
</dbReference>
<proteinExistence type="predicted"/>
<evidence type="ECO:0000313" key="2">
    <source>
        <dbReference type="EMBL" id="CAL1681189.1"/>
    </source>
</evidence>
<reference evidence="2" key="1">
    <citation type="submission" date="2024-04" db="EMBL/GenBank/DDBJ databases">
        <authorList>
            <consortium name="Molecular Ecology Group"/>
        </authorList>
    </citation>
    <scope>NUCLEOTIDE SEQUENCE</scope>
</reference>
<protein>
    <recommendedName>
        <fullName evidence="1">Transposable element P transposase-like C-terminal domain-containing protein</fullName>
    </recommendedName>
</protein>
<evidence type="ECO:0000313" key="3">
    <source>
        <dbReference type="Proteomes" id="UP001497644"/>
    </source>
</evidence>
<keyword evidence="3" id="KW-1185">Reference proteome</keyword>
<evidence type="ECO:0000259" key="1">
    <source>
        <dbReference type="Pfam" id="PF12596"/>
    </source>
</evidence>
<sequence>MGSGYDHPTPLEFRNRLRWYILGKNSTDVFTKGANTENHDSTELCLTNCCDIIDQFTSESNATLEDVEFNIFQVTENELSHDEQTESSDVSFYKPISDEMNLLEEFEQFTEAVDVIEKEGMVYIAGYVAHRFKHKYDLGQRTQFVTDPKYMLPPRKDWKRGRQEHL</sequence>
<dbReference type="Proteomes" id="UP001497644">
    <property type="component" value="Chromosome 3"/>
</dbReference>
<dbReference type="AlphaFoldDB" id="A0AAV2NM48"/>
<accession>A0AAV2NM48</accession>
<name>A0AAV2NM48_9HYME</name>